<evidence type="ECO:0000256" key="7">
    <source>
        <dbReference type="ARBA" id="ARBA00023136"/>
    </source>
</evidence>
<gene>
    <name evidence="10" type="ORF">DQG23_18160</name>
</gene>
<evidence type="ECO:0000313" key="11">
    <source>
        <dbReference type="Proteomes" id="UP000250369"/>
    </source>
</evidence>
<dbReference type="AlphaFoldDB" id="A0A329MMB7"/>
<evidence type="ECO:0000256" key="4">
    <source>
        <dbReference type="ARBA" id="ARBA00022679"/>
    </source>
</evidence>
<evidence type="ECO:0000256" key="3">
    <source>
        <dbReference type="ARBA" id="ARBA00022676"/>
    </source>
</evidence>
<keyword evidence="4" id="KW-0808">Transferase</keyword>
<dbReference type="InterPro" id="IPR038731">
    <property type="entry name" value="RgtA/B/C-like"/>
</dbReference>
<evidence type="ECO:0000256" key="8">
    <source>
        <dbReference type="SAM" id="Phobius"/>
    </source>
</evidence>
<organism evidence="10 11">
    <name type="scientific">Paenibacillus contaminans</name>
    <dbReference type="NCBI Taxonomy" id="450362"/>
    <lineage>
        <taxon>Bacteria</taxon>
        <taxon>Bacillati</taxon>
        <taxon>Bacillota</taxon>
        <taxon>Bacilli</taxon>
        <taxon>Bacillales</taxon>
        <taxon>Paenibacillaceae</taxon>
        <taxon>Paenibacillus</taxon>
    </lineage>
</organism>
<dbReference type="OrthoDB" id="136232at2"/>
<feature type="transmembrane region" description="Helical" evidence="8">
    <location>
        <begin position="139"/>
        <end position="158"/>
    </location>
</feature>
<evidence type="ECO:0000256" key="5">
    <source>
        <dbReference type="ARBA" id="ARBA00022692"/>
    </source>
</evidence>
<evidence type="ECO:0000256" key="2">
    <source>
        <dbReference type="ARBA" id="ARBA00022475"/>
    </source>
</evidence>
<evidence type="ECO:0000313" key="10">
    <source>
        <dbReference type="EMBL" id="RAV19853.1"/>
    </source>
</evidence>
<keyword evidence="5 8" id="KW-0812">Transmembrane</keyword>
<proteinExistence type="predicted"/>
<comment type="caution">
    <text evidence="10">The sequence shown here is derived from an EMBL/GenBank/DDBJ whole genome shotgun (WGS) entry which is preliminary data.</text>
</comment>
<dbReference type="GO" id="GO:0005886">
    <property type="term" value="C:plasma membrane"/>
    <property type="evidence" value="ECO:0007669"/>
    <property type="project" value="UniProtKB-SubCell"/>
</dbReference>
<feature type="transmembrane region" description="Helical" evidence="8">
    <location>
        <begin position="346"/>
        <end position="364"/>
    </location>
</feature>
<dbReference type="PROSITE" id="PS51257">
    <property type="entry name" value="PROKAR_LIPOPROTEIN"/>
    <property type="match status" value="1"/>
</dbReference>
<feature type="transmembrane region" description="Helical" evidence="8">
    <location>
        <begin position="90"/>
        <end position="109"/>
    </location>
</feature>
<dbReference type="GO" id="GO:0009103">
    <property type="term" value="P:lipopolysaccharide biosynthetic process"/>
    <property type="evidence" value="ECO:0007669"/>
    <property type="project" value="UniProtKB-ARBA"/>
</dbReference>
<dbReference type="InterPro" id="IPR050297">
    <property type="entry name" value="LipidA_mod_glycosyltrf_83"/>
</dbReference>
<dbReference type="PANTHER" id="PTHR33908">
    <property type="entry name" value="MANNOSYLTRANSFERASE YKCB-RELATED"/>
    <property type="match status" value="1"/>
</dbReference>
<comment type="subcellular location">
    <subcellularLocation>
        <location evidence="1">Cell membrane</location>
        <topology evidence="1">Multi-pass membrane protein</topology>
    </subcellularLocation>
</comment>
<keyword evidence="7 8" id="KW-0472">Membrane</keyword>
<name>A0A329MMB7_9BACL</name>
<feature type="transmembrane region" description="Helical" evidence="8">
    <location>
        <begin position="170"/>
        <end position="200"/>
    </location>
</feature>
<feature type="transmembrane region" description="Helical" evidence="8">
    <location>
        <begin position="316"/>
        <end position="339"/>
    </location>
</feature>
<feature type="transmembrane region" description="Helical" evidence="8">
    <location>
        <begin position="376"/>
        <end position="398"/>
    </location>
</feature>
<dbReference type="Pfam" id="PF13231">
    <property type="entry name" value="PMT_2"/>
    <property type="match status" value="1"/>
</dbReference>
<keyword evidence="11" id="KW-1185">Reference proteome</keyword>
<feature type="transmembrane region" description="Helical" evidence="8">
    <location>
        <begin position="206"/>
        <end position="226"/>
    </location>
</feature>
<feature type="transmembrane region" description="Helical" evidence="8">
    <location>
        <begin position="285"/>
        <end position="304"/>
    </location>
</feature>
<dbReference type="RefSeq" id="WP_113032283.1">
    <property type="nucleotide sequence ID" value="NZ_QMFB01000010.1"/>
</dbReference>
<evidence type="ECO:0000259" key="9">
    <source>
        <dbReference type="Pfam" id="PF13231"/>
    </source>
</evidence>
<dbReference type="PANTHER" id="PTHR33908:SF11">
    <property type="entry name" value="MEMBRANE PROTEIN"/>
    <property type="match status" value="1"/>
</dbReference>
<keyword evidence="6 8" id="KW-1133">Transmembrane helix</keyword>
<evidence type="ECO:0000256" key="6">
    <source>
        <dbReference type="ARBA" id="ARBA00022989"/>
    </source>
</evidence>
<feature type="domain" description="Glycosyltransferase RgtA/B/C/D-like" evidence="9">
    <location>
        <begin position="90"/>
        <end position="225"/>
    </location>
</feature>
<dbReference type="GO" id="GO:0016763">
    <property type="term" value="F:pentosyltransferase activity"/>
    <property type="evidence" value="ECO:0007669"/>
    <property type="project" value="TreeGrafter"/>
</dbReference>
<protein>
    <recommendedName>
        <fullName evidence="9">Glycosyltransferase RgtA/B/C/D-like domain-containing protein</fullName>
    </recommendedName>
</protein>
<accession>A0A329MMB7</accession>
<dbReference type="Proteomes" id="UP000250369">
    <property type="component" value="Unassembled WGS sequence"/>
</dbReference>
<keyword evidence="2" id="KW-1003">Cell membrane</keyword>
<evidence type="ECO:0000256" key="1">
    <source>
        <dbReference type="ARBA" id="ARBA00004651"/>
    </source>
</evidence>
<dbReference type="EMBL" id="QMFB01000010">
    <property type="protein sequence ID" value="RAV19853.1"/>
    <property type="molecule type" value="Genomic_DNA"/>
</dbReference>
<reference evidence="10 11" key="1">
    <citation type="journal article" date="2009" name="Int. J. Syst. Evol. Microbiol.">
        <title>Paenibacillus contaminans sp. nov., isolated from a contaminated laboratory plate.</title>
        <authorList>
            <person name="Chou J.H."/>
            <person name="Lee J.H."/>
            <person name="Lin M.C."/>
            <person name="Chang P.S."/>
            <person name="Arun A.B."/>
            <person name="Young C.C."/>
            <person name="Chen W.M."/>
        </authorList>
    </citation>
    <scope>NUCLEOTIDE SEQUENCE [LARGE SCALE GENOMIC DNA]</scope>
    <source>
        <strain evidence="10 11">CKOBP-6</strain>
    </source>
</reference>
<keyword evidence="3" id="KW-0328">Glycosyltransferase</keyword>
<sequence>MKHSFHDRFAIGIILAFACLLRLHYVLNAYHEPLVWDQLEYTKLAIQLLEKGIYAYRDTEPNTLVTPGLPMLLTAVYGIVGYDPIEPALTVIRVLQCFICLPAILFIYLTGARLFQPAVGLLAACFAAVYPSYVWSTALILTEVPFLSCLTALVYMQVRIIQDNRRRDHLWFGLLLGITVLIRPNVLPLAVVPYLFLWFSGNRRRMFVFVLQAAAMFAFVLLPWWVRNWMTFHSFIFIAKGEAGNPFLGGTDPYFRGTIDWSQIDESDQLAEGMRRIKQGLIEQPLLWMKWMTIGKFTYFFRTLWVGPYPFYVPDWYYYVLNKLHFFIVYTGLTLLAVMGTRSREYAFLAVSFAIVCGVHLLFIPVDRYAYGMLPFLMLGTAHAAVVLLRFLFGKILLVRLLAKRFG</sequence>